<dbReference type="InterPro" id="IPR054722">
    <property type="entry name" value="PolX-like_BBD"/>
</dbReference>
<feature type="domain" description="GAG-pre-integrase" evidence="1">
    <location>
        <begin position="99"/>
        <end position="163"/>
    </location>
</feature>
<accession>A0A218XWF1</accession>
<dbReference type="InterPro" id="IPR025724">
    <property type="entry name" value="GAG-pre-integrase_dom"/>
</dbReference>
<gene>
    <name evidence="3" type="ORF">CDL15_Pgr020893</name>
</gene>
<dbReference type="AlphaFoldDB" id="A0A218XWF1"/>
<organism evidence="3 4">
    <name type="scientific">Punica granatum</name>
    <name type="common">Pomegranate</name>
    <dbReference type="NCBI Taxonomy" id="22663"/>
    <lineage>
        <taxon>Eukaryota</taxon>
        <taxon>Viridiplantae</taxon>
        <taxon>Streptophyta</taxon>
        <taxon>Embryophyta</taxon>
        <taxon>Tracheophyta</taxon>
        <taxon>Spermatophyta</taxon>
        <taxon>Magnoliopsida</taxon>
        <taxon>eudicotyledons</taxon>
        <taxon>Gunneridae</taxon>
        <taxon>Pentapetalae</taxon>
        <taxon>rosids</taxon>
        <taxon>malvids</taxon>
        <taxon>Myrtales</taxon>
        <taxon>Lythraceae</taxon>
        <taxon>Punica</taxon>
    </lineage>
</organism>
<evidence type="ECO:0000259" key="1">
    <source>
        <dbReference type="Pfam" id="PF13976"/>
    </source>
</evidence>
<proteinExistence type="predicted"/>
<dbReference type="Pfam" id="PF13976">
    <property type="entry name" value="gag_pre-integrs"/>
    <property type="match status" value="1"/>
</dbReference>
<protein>
    <submittedName>
        <fullName evidence="3">Uncharacterized protein</fullName>
    </submittedName>
</protein>
<dbReference type="Pfam" id="PF22936">
    <property type="entry name" value="Pol_BBD"/>
    <property type="match status" value="1"/>
</dbReference>
<comment type="caution">
    <text evidence="3">The sequence shown here is derived from an EMBL/GenBank/DDBJ whole genome shotgun (WGS) entry which is preliminary data.</text>
</comment>
<evidence type="ECO:0000313" key="3">
    <source>
        <dbReference type="EMBL" id="OWM88939.1"/>
    </source>
</evidence>
<dbReference type="Proteomes" id="UP000197138">
    <property type="component" value="Unassembled WGS sequence"/>
</dbReference>
<feature type="domain" description="Retrovirus-related Pol polyprotein from transposon TNT 1-94-like beta-barrel" evidence="2">
    <location>
        <begin position="1"/>
        <end position="70"/>
    </location>
</feature>
<sequence>MSSDKSLFQELDYTINSRMRIDNGEYISVEGKGNVVIENNSSARVMSDVLYVPEIDQNLLSVSQLLNKGYKVVFEGKQCFITESRGQELFKIPMNGKCFSLDPLEKEQLALKSEEVATELWHRRLGHYNYNGLIFMQRQEMAEGLPAMMEKNSTCKACLLGKQSRLPSKGSNWRATKKPALVHVDGEDRDMIREL</sequence>
<evidence type="ECO:0000259" key="2">
    <source>
        <dbReference type="Pfam" id="PF22936"/>
    </source>
</evidence>
<name>A0A218XWF1_PUNGR</name>
<dbReference type="EMBL" id="MTKT01000785">
    <property type="protein sequence ID" value="OWM88939.1"/>
    <property type="molecule type" value="Genomic_DNA"/>
</dbReference>
<evidence type="ECO:0000313" key="4">
    <source>
        <dbReference type="Proteomes" id="UP000197138"/>
    </source>
</evidence>
<reference evidence="4" key="1">
    <citation type="journal article" date="2017" name="Plant J.">
        <title>The pomegranate (Punica granatum L.) genome and the genomics of punicalagin biosynthesis.</title>
        <authorList>
            <person name="Qin G."/>
            <person name="Xu C."/>
            <person name="Ming R."/>
            <person name="Tang H."/>
            <person name="Guyot R."/>
            <person name="Kramer E.M."/>
            <person name="Hu Y."/>
            <person name="Yi X."/>
            <person name="Qi Y."/>
            <person name="Xu X."/>
            <person name="Gao Z."/>
            <person name="Pan H."/>
            <person name="Jian J."/>
            <person name="Tian Y."/>
            <person name="Yue Z."/>
            <person name="Xu Y."/>
        </authorList>
    </citation>
    <scope>NUCLEOTIDE SEQUENCE [LARGE SCALE GENOMIC DNA]</scope>
    <source>
        <strain evidence="4">cv. Dabenzi</strain>
    </source>
</reference>